<organism evidence="4">
    <name type="scientific">viral metagenome</name>
    <dbReference type="NCBI Taxonomy" id="1070528"/>
    <lineage>
        <taxon>unclassified sequences</taxon>
        <taxon>metagenomes</taxon>
        <taxon>organismal metagenomes</taxon>
    </lineage>
</organism>
<dbReference type="InterPro" id="IPR036643">
    <property type="entry name" value="RNApol_insert_sf"/>
</dbReference>
<dbReference type="InterPro" id="IPR011263">
    <property type="entry name" value="DNA-dir_RNA_pol_RpoA/D/Rpb3"/>
</dbReference>
<evidence type="ECO:0000256" key="1">
    <source>
        <dbReference type="ARBA" id="ARBA00022478"/>
    </source>
</evidence>
<dbReference type="Pfam" id="PF01193">
    <property type="entry name" value="RNA_pol_L"/>
    <property type="match status" value="1"/>
</dbReference>
<evidence type="ECO:0000313" key="4">
    <source>
        <dbReference type="EMBL" id="QHS88082.1"/>
    </source>
</evidence>
<keyword evidence="1" id="KW-0240">DNA-directed RNA polymerase</keyword>
<dbReference type="InterPro" id="IPR036603">
    <property type="entry name" value="RBP11-like"/>
</dbReference>
<protein>
    <recommendedName>
        <fullName evidence="3">DNA-directed RNA polymerase RpoA/D/Rpb3-type domain-containing protein</fullName>
    </recommendedName>
</protein>
<dbReference type="SMART" id="SM00662">
    <property type="entry name" value="RPOLD"/>
    <property type="match status" value="1"/>
</dbReference>
<dbReference type="GO" id="GO:0003899">
    <property type="term" value="F:DNA-directed RNA polymerase activity"/>
    <property type="evidence" value="ECO:0007669"/>
    <property type="project" value="InterPro"/>
</dbReference>
<accession>A0A6C0B7R4</accession>
<keyword evidence="2" id="KW-0804">Transcription</keyword>
<reference evidence="4" key="1">
    <citation type="journal article" date="2020" name="Nature">
        <title>Giant virus diversity and host interactions through global metagenomics.</title>
        <authorList>
            <person name="Schulz F."/>
            <person name="Roux S."/>
            <person name="Paez-Espino D."/>
            <person name="Jungbluth S."/>
            <person name="Walsh D.A."/>
            <person name="Denef V.J."/>
            <person name="McMahon K.D."/>
            <person name="Konstantinidis K.T."/>
            <person name="Eloe-Fadrosh E.A."/>
            <person name="Kyrpides N.C."/>
            <person name="Woyke T."/>
        </authorList>
    </citation>
    <scope>NUCLEOTIDE SEQUENCE</scope>
    <source>
        <strain evidence="4">GVMAG-M-3300010158-13</strain>
    </source>
</reference>
<dbReference type="AlphaFoldDB" id="A0A6C0B7R4"/>
<name>A0A6C0B7R4_9ZZZZ</name>
<dbReference type="PANTHER" id="PTHR11800:SF2">
    <property type="entry name" value="DNA-DIRECTED RNA POLYMERASE II SUBUNIT RPB3"/>
    <property type="match status" value="1"/>
</dbReference>
<sequence length="369" mass="42743">MNPEISQISEENNQYRFTLKGLNVSLANALRRTILSDIRTTVIYTETNKDNQCNILINTSRLHNEILKQRLSCIPIHEADITVLPGNYILEVDVKNETDSIMFVTTEHFKIKNKTNGKYVTENEQRRIFPPNVRTNYYIDFARLRPKVGDSIPGEHLKLTADFTTRTAKDNGMYNVVSKCSYGNTLDAVKISEFWEQYEAKLRSDPVNTDKDIEFEKKNYYLLDAQRTFVPDCFDFVIETLGIYENKDLVMKACKVLITKLIEFMNGLDSDTVPIHPSETTMDNCFDVVLENEDYTIGKVLEYILYEKYFIGDKTLTFCGFKKFHPHNLDSIIRLAYLTKGDKHVVQQNLRNAAQEASRVFSQIHKMFA</sequence>
<evidence type="ECO:0000259" key="3">
    <source>
        <dbReference type="SMART" id="SM00662"/>
    </source>
</evidence>
<dbReference type="InterPro" id="IPR050518">
    <property type="entry name" value="Rpo3/RPB3_RNA_Pol_subunit"/>
</dbReference>
<feature type="domain" description="DNA-directed RNA polymerase RpoA/D/Rpb3-type" evidence="3">
    <location>
        <begin position="14"/>
        <end position="267"/>
    </location>
</feature>
<dbReference type="Gene3D" id="2.170.120.12">
    <property type="entry name" value="DNA-directed RNA polymerase, insert domain"/>
    <property type="match status" value="1"/>
</dbReference>
<dbReference type="GO" id="GO:0000428">
    <property type="term" value="C:DNA-directed RNA polymerase complex"/>
    <property type="evidence" value="ECO:0007669"/>
    <property type="project" value="UniProtKB-KW"/>
</dbReference>
<dbReference type="PANTHER" id="PTHR11800">
    <property type="entry name" value="DNA-DIRECTED RNA POLYMERASE"/>
    <property type="match status" value="1"/>
</dbReference>
<dbReference type="EMBL" id="MN739092">
    <property type="protein sequence ID" value="QHS88082.1"/>
    <property type="molecule type" value="Genomic_DNA"/>
</dbReference>
<dbReference type="SUPFAM" id="SSF55257">
    <property type="entry name" value="RBP11-like subunits of RNA polymerase"/>
    <property type="match status" value="2"/>
</dbReference>
<proteinExistence type="predicted"/>
<dbReference type="Gene3D" id="3.30.1360.10">
    <property type="entry name" value="RNA polymerase, RBP11-like subunit"/>
    <property type="match status" value="2"/>
</dbReference>
<evidence type="ECO:0000256" key="2">
    <source>
        <dbReference type="ARBA" id="ARBA00023163"/>
    </source>
</evidence>
<dbReference type="GO" id="GO:0006351">
    <property type="term" value="P:DNA-templated transcription"/>
    <property type="evidence" value="ECO:0007669"/>
    <property type="project" value="InterPro"/>
</dbReference>
<dbReference type="GO" id="GO:0046983">
    <property type="term" value="F:protein dimerization activity"/>
    <property type="evidence" value="ECO:0007669"/>
    <property type="project" value="InterPro"/>
</dbReference>